<accession>A0A1Y3PJI0</accession>
<dbReference type="NCBIfam" id="TIGR02678">
    <property type="entry name" value="TIGR02678 family protein"/>
    <property type="match status" value="1"/>
</dbReference>
<dbReference type="InterPro" id="IPR013494">
    <property type="entry name" value="CHP02678"/>
</dbReference>
<gene>
    <name evidence="1" type="ORF">BAA01_12665</name>
</gene>
<name>A0A1Y3PJI0_9BACI</name>
<evidence type="ECO:0000313" key="1">
    <source>
        <dbReference type="EMBL" id="OUM87492.1"/>
    </source>
</evidence>
<dbReference type="Proteomes" id="UP000196475">
    <property type="component" value="Unassembled WGS sequence"/>
</dbReference>
<proteinExistence type="predicted"/>
<dbReference type="Pfam" id="PF09661">
    <property type="entry name" value="DUF2398"/>
    <property type="match status" value="1"/>
</dbReference>
<comment type="caution">
    <text evidence="1">The sequence shown here is derived from an EMBL/GenBank/DDBJ whole genome shotgun (WGS) entry which is preliminary data.</text>
</comment>
<organism evidence="1 2">
    <name type="scientific">Bacillus thermozeamaize</name>
    <dbReference type="NCBI Taxonomy" id="230954"/>
    <lineage>
        <taxon>Bacteria</taxon>
        <taxon>Bacillati</taxon>
        <taxon>Bacillota</taxon>
        <taxon>Bacilli</taxon>
        <taxon>Bacillales</taxon>
        <taxon>Bacillaceae</taxon>
        <taxon>Bacillus</taxon>
    </lineage>
</organism>
<evidence type="ECO:0000313" key="2">
    <source>
        <dbReference type="Proteomes" id="UP000196475"/>
    </source>
</evidence>
<sequence>MREERRTCAQALLNRPWISKQQDPELFQLVKAHYDWLRDWFQEYAGFPLLLTRTFVKLEKVPGKAYNWMGFDTFSHPRDYGLFVYTLWYLEGKGEHEQFLLSELAETLRETLLMQQVELDWRIYHHRLSMARALKKLRDLQVLIVLEGEENAWAQSSEQNVLYECSPLARYVVRRFTNDITALERRPEALGQAQYPETEAGRREQLRHRVYRRLLQEPVVLDREWTEEERGYVLTQRRSIMDHLRQIGLEAVRYREGLYVTYPEASGDLTLFPTPQGISDVCLLLAREVQRRLVEPGDPLTVREGGRVPLSWAALEQLLYDLKERFAPFWSKQLREQTSSQLARQVAEHLIEWKLAAPQEGGLWLEPVFGRLCGEYPDEANVSDDKDDREGTG</sequence>
<dbReference type="AlphaFoldDB" id="A0A1Y3PJI0"/>
<protein>
    <submittedName>
        <fullName evidence="1">TIGR02678 family protein</fullName>
    </submittedName>
</protein>
<dbReference type="EMBL" id="LZRT01000075">
    <property type="protein sequence ID" value="OUM87492.1"/>
    <property type="molecule type" value="Genomic_DNA"/>
</dbReference>
<reference evidence="2" key="1">
    <citation type="submission" date="2016-06" db="EMBL/GenBank/DDBJ databases">
        <authorList>
            <person name="Nascimento L."/>
            <person name="Pereira R.V."/>
            <person name="Martins L.F."/>
            <person name="Quaggio R.B."/>
            <person name="Silva A.M."/>
            <person name="Setubal J.C."/>
        </authorList>
    </citation>
    <scope>NUCLEOTIDE SEQUENCE [LARGE SCALE GENOMIC DNA]</scope>
</reference>